<evidence type="ECO:0000313" key="1">
    <source>
        <dbReference type="EMBL" id="MEM5340190.1"/>
    </source>
</evidence>
<dbReference type="Proteomes" id="UP001481677">
    <property type="component" value="Unassembled WGS sequence"/>
</dbReference>
<evidence type="ECO:0000313" key="2">
    <source>
        <dbReference type="Proteomes" id="UP001481677"/>
    </source>
</evidence>
<dbReference type="RefSeq" id="WP_342958780.1">
    <property type="nucleotide sequence ID" value="NZ_JAZHFZ010000009.1"/>
</dbReference>
<sequence length="72" mass="8651">MLFTHFMRLESEPPTSDMTFEPRLPEIQRIERHGRNRSVEKIDEAGARRYLLKYSSLWGRWTNVARSWIAQT</sequence>
<proteinExistence type="predicted"/>
<keyword evidence="2" id="KW-1185">Reference proteome</keyword>
<comment type="caution">
    <text evidence="1">The sequence shown here is derived from an EMBL/GenBank/DDBJ whole genome shotgun (WGS) entry which is preliminary data.</text>
</comment>
<organism evidence="1 2">
    <name type="scientific">Paraburkholderia azotifigens</name>
    <dbReference type="NCBI Taxonomy" id="2057004"/>
    <lineage>
        <taxon>Bacteria</taxon>
        <taxon>Pseudomonadati</taxon>
        <taxon>Pseudomonadota</taxon>
        <taxon>Betaproteobacteria</taxon>
        <taxon>Burkholderiales</taxon>
        <taxon>Burkholderiaceae</taxon>
        <taxon>Paraburkholderia</taxon>
    </lineage>
</organism>
<accession>A0ABU9QZU3</accession>
<reference evidence="1 2" key="1">
    <citation type="submission" date="2024-01" db="EMBL/GenBank/DDBJ databases">
        <title>The diversity of rhizobia nodulating Mimosa spp. in eleven states of Brazil covering several biomes is determined by host plant, location, and edaphic factors.</title>
        <authorList>
            <person name="Rouws L."/>
            <person name="Barauna A."/>
            <person name="Beukes C."/>
            <person name="De Faria S.M."/>
            <person name="Gross E."/>
            <person name="Dos Reis Junior F.B."/>
            <person name="Simon M."/>
            <person name="Maluk M."/>
            <person name="Odee D.W."/>
            <person name="Kenicer G."/>
            <person name="Young J.P.W."/>
            <person name="Reis V.M."/>
            <person name="Zilli J."/>
            <person name="James E.K."/>
        </authorList>
    </citation>
    <scope>NUCLEOTIDE SEQUENCE [LARGE SCALE GENOMIC DNA]</scope>
    <source>
        <strain evidence="1 2">JPY530</strain>
    </source>
</reference>
<name>A0ABU9QZU3_9BURK</name>
<protein>
    <submittedName>
        <fullName evidence="1">Uncharacterized protein</fullName>
    </submittedName>
</protein>
<dbReference type="EMBL" id="JAZHGA010000006">
    <property type="protein sequence ID" value="MEM5340190.1"/>
    <property type="molecule type" value="Genomic_DNA"/>
</dbReference>
<gene>
    <name evidence="1" type="ORF">V4C56_11175</name>
</gene>